<dbReference type="Proteomes" id="UP000076962">
    <property type="component" value="Unassembled WGS sequence"/>
</dbReference>
<sequence>MAVTHLIIIDADYLQSPLFQLFLLVTFYFIRLLLRHLFILQIPPISIFQSFFQSNLRLPAQFIELFHIQQFTRSTIWHLGIPFYHTHRLIFPLSPSN</sequence>
<feature type="transmembrane region" description="Helical" evidence="1">
    <location>
        <begin position="18"/>
        <end position="34"/>
    </location>
</feature>
<keyword evidence="1" id="KW-0812">Transmembrane</keyword>
<evidence type="ECO:0000313" key="3">
    <source>
        <dbReference type="Proteomes" id="UP000076962"/>
    </source>
</evidence>
<name>A0A176S7W1_9GAMM</name>
<gene>
    <name evidence="2" type="ORF">THIOM_000143</name>
</gene>
<keyword evidence="3" id="KW-1185">Reference proteome</keyword>
<reference evidence="2 3" key="1">
    <citation type="submission" date="2016-05" db="EMBL/GenBank/DDBJ databases">
        <title>Single-cell genome of chain-forming Candidatus Thiomargarita nelsonii and comparison to other large sulfur-oxidizing bacteria.</title>
        <authorList>
            <person name="Winkel M."/>
            <person name="Salman V."/>
            <person name="Woyke T."/>
            <person name="Schulz-Vogt H."/>
            <person name="Richter M."/>
            <person name="Flood B."/>
            <person name="Bailey J."/>
            <person name="Amann R."/>
            <person name="Mussmann M."/>
        </authorList>
    </citation>
    <scope>NUCLEOTIDE SEQUENCE [LARGE SCALE GENOMIC DNA]</scope>
    <source>
        <strain evidence="2 3">THI036</strain>
    </source>
</reference>
<keyword evidence="1" id="KW-1133">Transmembrane helix</keyword>
<protein>
    <submittedName>
        <fullName evidence="2">Uncharacterized protein</fullName>
    </submittedName>
</protein>
<proteinExistence type="predicted"/>
<organism evidence="2 3">
    <name type="scientific">Candidatus Thiomargarita nelsonii</name>
    <dbReference type="NCBI Taxonomy" id="1003181"/>
    <lineage>
        <taxon>Bacteria</taxon>
        <taxon>Pseudomonadati</taxon>
        <taxon>Pseudomonadota</taxon>
        <taxon>Gammaproteobacteria</taxon>
        <taxon>Thiotrichales</taxon>
        <taxon>Thiotrichaceae</taxon>
        <taxon>Thiomargarita</taxon>
    </lineage>
</organism>
<accession>A0A176S7W1</accession>
<dbReference type="AlphaFoldDB" id="A0A176S7W1"/>
<dbReference type="EMBL" id="LUTY01000053">
    <property type="protein sequence ID" value="OAD24008.1"/>
    <property type="molecule type" value="Genomic_DNA"/>
</dbReference>
<keyword evidence="1" id="KW-0472">Membrane</keyword>
<evidence type="ECO:0000256" key="1">
    <source>
        <dbReference type="SAM" id="Phobius"/>
    </source>
</evidence>
<comment type="caution">
    <text evidence="2">The sequence shown here is derived from an EMBL/GenBank/DDBJ whole genome shotgun (WGS) entry which is preliminary data.</text>
</comment>
<evidence type="ECO:0000313" key="2">
    <source>
        <dbReference type="EMBL" id="OAD24008.1"/>
    </source>
</evidence>